<evidence type="ECO:0000313" key="2">
    <source>
        <dbReference type="Proteomes" id="UP000481621"/>
    </source>
</evidence>
<comment type="caution">
    <text evidence="1">The sequence shown here is derived from an EMBL/GenBank/DDBJ whole genome shotgun (WGS) entry which is preliminary data.</text>
</comment>
<name>A0A6B3TQU0_9BACI</name>
<dbReference type="AlphaFoldDB" id="A0A6B3TQU0"/>
<accession>A0A6B3TQU0</accession>
<dbReference type="NCBIfam" id="TIGR01655">
    <property type="entry name" value="yxeA_fam"/>
    <property type="match status" value="1"/>
</dbReference>
<dbReference type="Gene3D" id="2.40.50.480">
    <property type="match status" value="1"/>
</dbReference>
<keyword evidence="2" id="KW-1185">Reference proteome</keyword>
<dbReference type="Proteomes" id="UP000481621">
    <property type="component" value="Unassembled WGS sequence"/>
</dbReference>
<dbReference type="SUPFAM" id="SSF159121">
    <property type="entry name" value="BC4932-like"/>
    <property type="match status" value="1"/>
</dbReference>
<dbReference type="PANTHER" id="PTHR36433">
    <property type="entry name" value="HYPOTHETICAL CYTOSOLIC PROTEIN"/>
    <property type="match status" value="1"/>
</dbReference>
<dbReference type="RefSeq" id="WP_163251235.1">
    <property type="nucleotide sequence ID" value="NZ_JAAIUV010000009.1"/>
</dbReference>
<dbReference type="InterPro" id="IPR036166">
    <property type="entry name" value="YxeA-like_sf"/>
</dbReference>
<gene>
    <name evidence="1" type="ORF">G4Z05_07460</name>
</gene>
<proteinExistence type="predicted"/>
<reference evidence="1" key="1">
    <citation type="submission" date="2020-02" db="EMBL/GenBank/DDBJ databases">
        <title>Bacillus sedimentmangrovi sp. nov., isolated from sediment of the mangrove ecosystem.</title>
        <authorList>
            <person name="Liu G."/>
        </authorList>
    </citation>
    <scope>NUCLEOTIDE SEQUENCE [LARGE SCALE GENOMIC DNA]</scope>
    <source>
        <strain evidence="1">SgZ-7</strain>
    </source>
</reference>
<dbReference type="Pfam" id="PF06486">
    <property type="entry name" value="DUF1093"/>
    <property type="match status" value="1"/>
</dbReference>
<sequence length="113" mass="12957">MKKLALVFLLFVVLLISIFTVVPKEDRDHMNPFVPKEEVYVKINEDAISKGGRYEYTLSGFNKVGEEREITFDSGKILKQNAILKISVKGAFVEKWEEVKAKDLPEKVKVKLN</sequence>
<dbReference type="PANTHER" id="PTHR36433:SF2">
    <property type="entry name" value="YXEA FAMILY PROTEIN"/>
    <property type="match status" value="1"/>
</dbReference>
<dbReference type="EMBL" id="JAAIUV010000009">
    <property type="protein sequence ID" value="NEX78719.1"/>
    <property type="molecule type" value="Genomic_DNA"/>
</dbReference>
<dbReference type="InterPro" id="IPR006542">
    <property type="entry name" value="DUF1093"/>
</dbReference>
<organism evidence="1 2">
    <name type="scientific">Neobacillus thermocopriae</name>
    <dbReference type="NCBI Taxonomy" id="1215031"/>
    <lineage>
        <taxon>Bacteria</taxon>
        <taxon>Bacillati</taxon>
        <taxon>Bacillota</taxon>
        <taxon>Bacilli</taxon>
        <taxon>Bacillales</taxon>
        <taxon>Bacillaceae</taxon>
        <taxon>Neobacillus</taxon>
    </lineage>
</organism>
<evidence type="ECO:0000313" key="1">
    <source>
        <dbReference type="EMBL" id="NEX78719.1"/>
    </source>
</evidence>
<protein>
    <submittedName>
        <fullName evidence="1">YxeA family protein</fullName>
    </submittedName>
</protein>